<gene>
    <name evidence="1" type="ORF">F0145_18415</name>
</gene>
<keyword evidence="2" id="KW-1185">Reference proteome</keyword>
<dbReference type="AlphaFoldDB" id="A0A5M6DBA5"/>
<sequence length="99" mass="11984">MALEIRNGRPYYYRKKRKGNKVISIYVGSGEFALVSADLDFYERYNNTQEKNLERKEQALHLQADNELKYLEEKLKELFTWIAVANGYHKPKRQWRKKR</sequence>
<accession>A0A5M6DBA5</accession>
<dbReference type="Proteomes" id="UP000323426">
    <property type="component" value="Unassembled WGS sequence"/>
</dbReference>
<protein>
    <recommendedName>
        <fullName evidence="3">Arm DNA-binding domain-containing protein</fullName>
    </recommendedName>
</protein>
<name>A0A5M6DBA5_9BACT</name>
<dbReference type="RefSeq" id="WP_150090670.1">
    <property type="nucleotide sequence ID" value="NZ_VWSF01000017.1"/>
</dbReference>
<evidence type="ECO:0008006" key="3">
    <source>
        <dbReference type="Google" id="ProtNLM"/>
    </source>
</evidence>
<reference evidence="1 2" key="1">
    <citation type="submission" date="2019-09" db="EMBL/GenBank/DDBJ databases">
        <title>Genome sequence and assembly of Adhaeribacter sp.</title>
        <authorList>
            <person name="Chhetri G."/>
        </authorList>
    </citation>
    <scope>NUCLEOTIDE SEQUENCE [LARGE SCALE GENOMIC DNA]</scope>
    <source>
        <strain evidence="1 2">DK36</strain>
    </source>
</reference>
<comment type="caution">
    <text evidence="1">The sequence shown here is derived from an EMBL/GenBank/DDBJ whole genome shotgun (WGS) entry which is preliminary data.</text>
</comment>
<proteinExistence type="predicted"/>
<organism evidence="1 2">
    <name type="scientific">Adhaeribacter rhizoryzae</name>
    <dbReference type="NCBI Taxonomy" id="2607907"/>
    <lineage>
        <taxon>Bacteria</taxon>
        <taxon>Pseudomonadati</taxon>
        <taxon>Bacteroidota</taxon>
        <taxon>Cytophagia</taxon>
        <taxon>Cytophagales</taxon>
        <taxon>Hymenobacteraceae</taxon>
        <taxon>Adhaeribacter</taxon>
    </lineage>
</organism>
<evidence type="ECO:0000313" key="1">
    <source>
        <dbReference type="EMBL" id="KAA5542425.1"/>
    </source>
</evidence>
<dbReference type="EMBL" id="VWSF01000017">
    <property type="protein sequence ID" value="KAA5542425.1"/>
    <property type="molecule type" value="Genomic_DNA"/>
</dbReference>
<evidence type="ECO:0000313" key="2">
    <source>
        <dbReference type="Proteomes" id="UP000323426"/>
    </source>
</evidence>